<dbReference type="RefSeq" id="XP_014244413.1">
    <property type="nucleotide sequence ID" value="XM_014388927.2"/>
</dbReference>
<dbReference type="Gene3D" id="2.60.300.12">
    <property type="entry name" value="HesB-like domain"/>
    <property type="match status" value="1"/>
</dbReference>
<dbReference type="OMA" id="INRFAYH"/>
<sequence>MLRQLKYIKSIMRYAHGSSPGLILSDSCVKKLKEISDGQALRIMVEGGGCSGFQYKFSLDSDIREDDKVFESQGAKVVVDDMSLEYIDGAVVDYQSELIRSSFQVINNPKAENGCSCGASFSMKID</sequence>
<dbReference type="OrthoDB" id="1938621at2759"/>
<evidence type="ECO:0000256" key="7">
    <source>
        <dbReference type="ARBA" id="ARBA00073313"/>
    </source>
</evidence>
<keyword evidence="5" id="KW-0496">Mitochondrion</keyword>
<dbReference type="AlphaFoldDB" id="A0A8I6RIB7"/>
<accession>A0A8I6RIB7</accession>
<organism evidence="11 12">
    <name type="scientific">Cimex lectularius</name>
    <name type="common">Bed bug</name>
    <name type="synonym">Acanthia lectularia</name>
    <dbReference type="NCBI Taxonomy" id="79782"/>
    <lineage>
        <taxon>Eukaryota</taxon>
        <taxon>Metazoa</taxon>
        <taxon>Ecdysozoa</taxon>
        <taxon>Arthropoda</taxon>
        <taxon>Hexapoda</taxon>
        <taxon>Insecta</taxon>
        <taxon>Pterygota</taxon>
        <taxon>Neoptera</taxon>
        <taxon>Paraneoptera</taxon>
        <taxon>Hemiptera</taxon>
        <taxon>Heteroptera</taxon>
        <taxon>Panheteroptera</taxon>
        <taxon>Cimicomorpha</taxon>
        <taxon>Cimicidae</taxon>
        <taxon>Cimex</taxon>
    </lineage>
</organism>
<evidence type="ECO:0000256" key="2">
    <source>
        <dbReference type="ARBA" id="ARBA00006718"/>
    </source>
</evidence>
<protein>
    <recommendedName>
        <fullName evidence="7">Iron-sulfur cluster assembly 2 homolog, mitochondrial</fullName>
    </recommendedName>
    <alternativeName>
        <fullName evidence="8">HESB-like domain-containing protein 1</fullName>
    </alternativeName>
</protein>
<name>A0A8I6RIB7_CIMLE</name>
<dbReference type="InterPro" id="IPR017870">
    <property type="entry name" value="FeS_cluster_insertion_CS"/>
</dbReference>
<dbReference type="GO" id="GO:0005506">
    <property type="term" value="F:iron ion binding"/>
    <property type="evidence" value="ECO:0007669"/>
    <property type="project" value="TreeGrafter"/>
</dbReference>
<dbReference type="GO" id="GO:0120510">
    <property type="term" value="C:mitochondrial [4Fe-4S] assembly complex"/>
    <property type="evidence" value="ECO:0007669"/>
    <property type="project" value="UniProtKB-ARBA"/>
</dbReference>
<reference evidence="11" key="1">
    <citation type="submission" date="2022-01" db="UniProtKB">
        <authorList>
            <consortium name="EnsemblMetazoa"/>
        </authorList>
    </citation>
    <scope>IDENTIFICATION</scope>
</reference>
<dbReference type="FunFam" id="2.60.300.12:FF:000006">
    <property type="entry name" value="Iron-sulfur cluster assembly 2 mitochondrial"/>
    <property type="match status" value="1"/>
</dbReference>
<dbReference type="InterPro" id="IPR016092">
    <property type="entry name" value="ATAP"/>
</dbReference>
<dbReference type="GO" id="GO:0051539">
    <property type="term" value="F:4 iron, 4 sulfur cluster binding"/>
    <property type="evidence" value="ECO:0007669"/>
    <property type="project" value="TreeGrafter"/>
</dbReference>
<dbReference type="KEGG" id="clec:106663831"/>
<evidence type="ECO:0000256" key="5">
    <source>
        <dbReference type="ARBA" id="ARBA00023128"/>
    </source>
</evidence>
<evidence type="ECO:0000313" key="12">
    <source>
        <dbReference type="Proteomes" id="UP000494040"/>
    </source>
</evidence>
<evidence type="ECO:0000256" key="8">
    <source>
        <dbReference type="ARBA" id="ARBA00077082"/>
    </source>
</evidence>
<dbReference type="GO" id="GO:0051537">
    <property type="term" value="F:2 iron, 2 sulfur cluster binding"/>
    <property type="evidence" value="ECO:0007669"/>
    <property type="project" value="TreeGrafter"/>
</dbReference>
<dbReference type="InterPro" id="IPR000361">
    <property type="entry name" value="ATAP_core_dom"/>
</dbReference>
<keyword evidence="12" id="KW-1185">Reference proteome</keyword>
<evidence type="ECO:0000259" key="10">
    <source>
        <dbReference type="Pfam" id="PF01521"/>
    </source>
</evidence>
<feature type="domain" description="Core" evidence="10">
    <location>
        <begin position="23"/>
        <end position="118"/>
    </location>
</feature>
<dbReference type="Pfam" id="PF01521">
    <property type="entry name" value="Fe-S_biosyn"/>
    <property type="match status" value="1"/>
</dbReference>
<evidence type="ECO:0000256" key="9">
    <source>
        <dbReference type="ARBA" id="ARBA00093471"/>
    </source>
</evidence>
<dbReference type="PROSITE" id="PS01152">
    <property type="entry name" value="HESB"/>
    <property type="match status" value="1"/>
</dbReference>
<keyword evidence="3" id="KW-0479">Metal-binding</keyword>
<dbReference type="InterPro" id="IPR035903">
    <property type="entry name" value="HesB-like_dom_sf"/>
</dbReference>
<comment type="function">
    <text evidence="6">Involved in the maturation of mitochondrial 4Fe-4S proteins functioning late in the iron-sulfur cluster assembly pathway. May be involved in the binding of an intermediate of Fe/S cluster assembly.</text>
</comment>
<proteinExistence type="inferred from homology"/>
<evidence type="ECO:0000313" key="11">
    <source>
        <dbReference type="EnsemblMetazoa" id="XP_014244413.1"/>
    </source>
</evidence>
<dbReference type="SUPFAM" id="SSF89360">
    <property type="entry name" value="HesB-like domain"/>
    <property type="match status" value="1"/>
</dbReference>
<evidence type="ECO:0000256" key="6">
    <source>
        <dbReference type="ARBA" id="ARBA00057540"/>
    </source>
</evidence>
<dbReference type="GeneID" id="106663831"/>
<evidence type="ECO:0000256" key="4">
    <source>
        <dbReference type="ARBA" id="ARBA00023004"/>
    </source>
</evidence>
<dbReference type="PANTHER" id="PTHR43011">
    <property type="entry name" value="IRON-SULFUR CLUSTER ASSEMBLY 2 HOMOLOG, MITOCHONDRIAL"/>
    <property type="match status" value="1"/>
</dbReference>
<dbReference type="PANTHER" id="PTHR43011:SF1">
    <property type="entry name" value="IRON-SULFUR CLUSTER ASSEMBLY 2 HOMOLOG, MITOCHONDRIAL"/>
    <property type="match status" value="1"/>
</dbReference>
<dbReference type="GO" id="GO:0016226">
    <property type="term" value="P:iron-sulfur cluster assembly"/>
    <property type="evidence" value="ECO:0007669"/>
    <property type="project" value="InterPro"/>
</dbReference>
<comment type="subcellular location">
    <subcellularLocation>
        <location evidence="1">Mitochondrion</location>
    </subcellularLocation>
</comment>
<evidence type="ECO:0000256" key="3">
    <source>
        <dbReference type="ARBA" id="ARBA00022723"/>
    </source>
</evidence>
<keyword evidence="4" id="KW-0408">Iron</keyword>
<comment type="subunit">
    <text evidence="9">Heterotetramer; forms a dimer of dimers with IBA57. Interacts with [2Fe-2S]-ISCA2 forming the heterodimer [2Fe- 2S]-ISCA2-IBA57 complex; [2Fe-2S] cluster binding is absolutely required to promote the complex formation.</text>
</comment>
<comment type="similarity">
    <text evidence="2">Belongs to the HesB/IscA family.</text>
</comment>
<dbReference type="NCBIfam" id="TIGR00049">
    <property type="entry name" value="iron-sulfur cluster assembly accessory protein"/>
    <property type="match status" value="1"/>
</dbReference>
<dbReference type="Proteomes" id="UP000494040">
    <property type="component" value="Unassembled WGS sequence"/>
</dbReference>
<dbReference type="EnsemblMetazoa" id="XM_014388927.2">
    <property type="protein sequence ID" value="XP_014244413.1"/>
    <property type="gene ID" value="LOC106663831"/>
</dbReference>
<evidence type="ECO:0000256" key="1">
    <source>
        <dbReference type="ARBA" id="ARBA00004173"/>
    </source>
</evidence>